<dbReference type="SUPFAM" id="SSF53474">
    <property type="entry name" value="alpha/beta-Hydrolases"/>
    <property type="match status" value="1"/>
</dbReference>
<evidence type="ECO:0000313" key="3">
    <source>
        <dbReference type="Proteomes" id="UP000003022"/>
    </source>
</evidence>
<keyword evidence="3" id="KW-1185">Reference proteome</keyword>
<reference evidence="2 3" key="1">
    <citation type="journal article" date="2011" name="J. Bacteriol.">
        <title>Draft genome sequence of the marine bacterium Streptomyces griseoaurantiacus M045, which produces novel manumycin-type antibiotics with a pABA core component.</title>
        <authorList>
            <person name="Li F."/>
            <person name="Jiang P."/>
            <person name="Zheng H."/>
            <person name="Wang S."/>
            <person name="Zhao G."/>
            <person name="Qin S."/>
            <person name="Liu Z."/>
        </authorList>
    </citation>
    <scope>NUCLEOTIDE SEQUENCE [LARGE SCALE GENOMIC DNA]</scope>
    <source>
        <strain evidence="2 3">M045</strain>
    </source>
</reference>
<dbReference type="STRING" id="996637.SGM_0460"/>
<dbReference type="EMBL" id="AEYX01000002">
    <property type="protein sequence ID" value="EGG49385.1"/>
    <property type="molecule type" value="Genomic_DNA"/>
</dbReference>
<accession>F3NAS6</accession>
<dbReference type="AlphaFoldDB" id="F3NAS6"/>
<gene>
    <name evidence="2" type="ORF">SGM_0460</name>
</gene>
<dbReference type="Gene3D" id="3.40.50.1820">
    <property type="entry name" value="alpha/beta hydrolase"/>
    <property type="match status" value="1"/>
</dbReference>
<name>F3NAS6_9ACTN</name>
<dbReference type="RefSeq" id="WP_006137546.1">
    <property type="nucleotide sequence ID" value="NZ_AEYX01000002.1"/>
</dbReference>
<dbReference type="Proteomes" id="UP000003022">
    <property type="component" value="Unassembled WGS sequence"/>
</dbReference>
<evidence type="ECO:0000313" key="2">
    <source>
        <dbReference type="EMBL" id="EGG49385.1"/>
    </source>
</evidence>
<comment type="caution">
    <text evidence="2">The sequence shown here is derived from an EMBL/GenBank/DDBJ whole genome shotgun (WGS) entry which is preliminary data.</text>
</comment>
<dbReference type="InterPro" id="IPR029058">
    <property type="entry name" value="AB_hydrolase_fold"/>
</dbReference>
<protein>
    <submittedName>
        <fullName evidence="2">Uncharacterized protein</fullName>
    </submittedName>
</protein>
<evidence type="ECO:0000256" key="1">
    <source>
        <dbReference type="SAM" id="MobiDB-lite"/>
    </source>
</evidence>
<proteinExistence type="predicted"/>
<feature type="region of interest" description="Disordered" evidence="1">
    <location>
        <begin position="36"/>
        <end position="63"/>
    </location>
</feature>
<organism evidence="2 3">
    <name type="scientific">Streptomyces griseoaurantiacus M045</name>
    <dbReference type="NCBI Taxonomy" id="996637"/>
    <lineage>
        <taxon>Bacteria</taxon>
        <taxon>Bacillati</taxon>
        <taxon>Actinomycetota</taxon>
        <taxon>Actinomycetes</taxon>
        <taxon>Kitasatosporales</taxon>
        <taxon>Streptomycetaceae</taxon>
        <taxon>Streptomyces</taxon>
        <taxon>Streptomyces aurantiacus group</taxon>
    </lineage>
</organism>
<sequence>MTFTVDVDVDVDVDVPVPVPVPVPMRDGAALATDVWRPEGSGPLPALLPRTPEARTRPQPPRR</sequence>